<feature type="compositionally biased region" description="Basic and acidic residues" evidence="3">
    <location>
        <begin position="93"/>
        <end position="105"/>
    </location>
</feature>
<dbReference type="AlphaFoldDB" id="A0A151QPX2"/>
<dbReference type="SUPFAM" id="SSF56672">
    <property type="entry name" value="DNA/RNA polymerases"/>
    <property type="match status" value="1"/>
</dbReference>
<dbReference type="PROSITE" id="PS50158">
    <property type="entry name" value="ZF_CCHC"/>
    <property type="match status" value="1"/>
</dbReference>
<dbReference type="InterPro" id="IPR000477">
    <property type="entry name" value="RT_dom"/>
</dbReference>
<dbReference type="InterPro" id="IPR036875">
    <property type="entry name" value="Znf_CCHC_sf"/>
</dbReference>
<keyword evidence="1" id="KW-0862">Zinc</keyword>
<dbReference type="Pfam" id="PF00098">
    <property type="entry name" value="zf-CCHC"/>
    <property type="match status" value="1"/>
</dbReference>
<accession>A0A151QPX2</accession>
<dbReference type="Gramene" id="C.cajan_45232.t">
    <property type="protein sequence ID" value="C.cajan_45232.t"/>
    <property type="gene ID" value="C.cajan_45232"/>
</dbReference>
<dbReference type="PROSITE" id="PS50878">
    <property type="entry name" value="RT_POL"/>
    <property type="match status" value="1"/>
</dbReference>
<dbReference type="Proteomes" id="UP000075243">
    <property type="component" value="Unassembled WGS sequence"/>
</dbReference>
<keyword evidence="7" id="KW-1185">Reference proteome</keyword>
<dbReference type="InterPro" id="IPR001878">
    <property type="entry name" value="Znf_CCHC"/>
</dbReference>
<dbReference type="GO" id="GO:0008270">
    <property type="term" value="F:zinc ion binding"/>
    <property type="evidence" value="ECO:0007669"/>
    <property type="project" value="UniProtKB-KW"/>
</dbReference>
<dbReference type="Pfam" id="PF00078">
    <property type="entry name" value="RVT_1"/>
    <property type="match status" value="1"/>
</dbReference>
<name>A0A151QPX2_CAJCA</name>
<feature type="domain" description="Reverse transcriptase" evidence="5">
    <location>
        <begin position="159"/>
        <end position="320"/>
    </location>
</feature>
<dbReference type="Gene3D" id="3.10.10.10">
    <property type="entry name" value="HIV Type 1 Reverse Transcriptase, subunit A, domain 1"/>
    <property type="match status" value="1"/>
</dbReference>
<dbReference type="GO" id="GO:0003676">
    <property type="term" value="F:nucleic acid binding"/>
    <property type="evidence" value="ECO:0007669"/>
    <property type="project" value="InterPro"/>
</dbReference>
<evidence type="ECO:0000259" key="4">
    <source>
        <dbReference type="PROSITE" id="PS50158"/>
    </source>
</evidence>
<organism evidence="6 7">
    <name type="scientific">Cajanus cajan</name>
    <name type="common">Pigeon pea</name>
    <name type="synonym">Cajanus indicus</name>
    <dbReference type="NCBI Taxonomy" id="3821"/>
    <lineage>
        <taxon>Eukaryota</taxon>
        <taxon>Viridiplantae</taxon>
        <taxon>Streptophyta</taxon>
        <taxon>Embryophyta</taxon>
        <taxon>Tracheophyta</taxon>
        <taxon>Spermatophyta</taxon>
        <taxon>Magnoliopsida</taxon>
        <taxon>eudicotyledons</taxon>
        <taxon>Gunneridae</taxon>
        <taxon>Pentapetalae</taxon>
        <taxon>rosids</taxon>
        <taxon>fabids</taxon>
        <taxon>Fabales</taxon>
        <taxon>Fabaceae</taxon>
        <taxon>Papilionoideae</taxon>
        <taxon>50 kb inversion clade</taxon>
        <taxon>NPAAA clade</taxon>
        <taxon>indigoferoid/millettioid clade</taxon>
        <taxon>Phaseoleae</taxon>
        <taxon>Cajanus</taxon>
    </lineage>
</organism>
<dbReference type="PANTHER" id="PTHR24559:SF437">
    <property type="entry name" value="RNA-DIRECTED DNA POLYMERASE HOMOLOG"/>
    <property type="match status" value="1"/>
</dbReference>
<gene>
    <name evidence="6" type="ORF">KK1_046979</name>
</gene>
<evidence type="ECO:0000256" key="1">
    <source>
        <dbReference type="PROSITE-ProRule" id="PRU00047"/>
    </source>
</evidence>
<proteinExistence type="predicted"/>
<dbReference type="EMBL" id="KQ485325">
    <property type="protein sequence ID" value="KYP32360.1"/>
    <property type="molecule type" value="Genomic_DNA"/>
</dbReference>
<dbReference type="SUPFAM" id="SSF57756">
    <property type="entry name" value="Retrovirus zinc finger-like domains"/>
    <property type="match status" value="1"/>
</dbReference>
<evidence type="ECO:0000313" key="6">
    <source>
        <dbReference type="EMBL" id="KYP32360.1"/>
    </source>
</evidence>
<dbReference type="InterPro" id="IPR043502">
    <property type="entry name" value="DNA/RNA_pol_sf"/>
</dbReference>
<protein>
    <submittedName>
        <fullName evidence="6">Transposon Ty3-G Gag-Pol polyprotein</fullName>
    </submittedName>
</protein>
<dbReference type="Gene3D" id="3.30.70.270">
    <property type="match status" value="1"/>
</dbReference>
<dbReference type="SMART" id="SM00343">
    <property type="entry name" value="ZnF_C2HC"/>
    <property type="match status" value="1"/>
</dbReference>
<dbReference type="InterPro" id="IPR053134">
    <property type="entry name" value="RNA-dir_DNA_polymerase"/>
</dbReference>
<evidence type="ECO:0000259" key="5">
    <source>
        <dbReference type="PROSITE" id="PS50878"/>
    </source>
</evidence>
<reference evidence="6" key="1">
    <citation type="journal article" date="2012" name="Nat. Biotechnol.">
        <title>Draft genome sequence of pigeonpea (Cajanus cajan), an orphan legume crop of resource-poor farmers.</title>
        <authorList>
            <person name="Varshney R.K."/>
            <person name="Chen W."/>
            <person name="Li Y."/>
            <person name="Bharti A.K."/>
            <person name="Saxena R.K."/>
            <person name="Schlueter J.A."/>
            <person name="Donoghue M.T."/>
            <person name="Azam S."/>
            <person name="Fan G."/>
            <person name="Whaley A.M."/>
            <person name="Farmer A.D."/>
            <person name="Sheridan J."/>
            <person name="Iwata A."/>
            <person name="Tuteja R."/>
            <person name="Penmetsa R.V."/>
            <person name="Wu W."/>
            <person name="Upadhyaya H.D."/>
            <person name="Yang S.P."/>
            <person name="Shah T."/>
            <person name="Saxena K.B."/>
            <person name="Michael T."/>
            <person name="McCombie W.R."/>
            <person name="Yang B."/>
            <person name="Zhang G."/>
            <person name="Yang H."/>
            <person name="Wang J."/>
            <person name="Spillane C."/>
            <person name="Cook D.R."/>
            <person name="May G.D."/>
            <person name="Xu X."/>
            <person name="Jackson S.A."/>
        </authorList>
    </citation>
    <scope>NUCLEOTIDE SEQUENCE [LARGE SCALE GENOMIC DNA]</scope>
</reference>
<keyword evidence="1" id="KW-0863">Zinc-finger</keyword>
<keyword evidence="1" id="KW-0479">Metal-binding</keyword>
<feature type="region of interest" description="Disordered" evidence="3">
    <location>
        <begin position="93"/>
        <end position="112"/>
    </location>
</feature>
<dbReference type="PANTHER" id="PTHR24559">
    <property type="entry name" value="TRANSPOSON TY3-I GAG-POL POLYPROTEIN"/>
    <property type="match status" value="1"/>
</dbReference>
<evidence type="ECO:0000313" key="7">
    <source>
        <dbReference type="Proteomes" id="UP000075243"/>
    </source>
</evidence>
<sequence>MFQDSEPGESDSSPKSLSYIIKELKSLKLWRKQDVIQKEKEKIEREGQLAFLEEELRLLKQQEEKLKEDMRKQKRKDYKREGMSIEKKKVFEPSKDLAREKDKGKGKVTPHTSSRTSDIKCFKCLGIGHIASQCPTKKFMIMRVAEDKAQMKLKRECEKRLQKKKKSLSPCAILVLLVPKKDGKWRMCCDSRAINNITVKYRHPIPRLDDMLNELHGAIVFTKVDLKSGYNQIKIKEGDEWKTVFKTKFGLYEWLVMPFGLTYAPSTFMHLMNLVLRDCIGKFLVVYFDDILIYSRCLSDYIGHLRQVFNILGKITFLET</sequence>
<evidence type="ECO:0000256" key="3">
    <source>
        <dbReference type="SAM" id="MobiDB-lite"/>
    </source>
</evidence>
<feature type="domain" description="CCHC-type" evidence="4">
    <location>
        <begin position="120"/>
        <end position="135"/>
    </location>
</feature>
<dbReference type="CDD" id="cd01647">
    <property type="entry name" value="RT_LTR"/>
    <property type="match status" value="1"/>
</dbReference>
<keyword evidence="2" id="KW-0175">Coiled coil</keyword>
<evidence type="ECO:0000256" key="2">
    <source>
        <dbReference type="SAM" id="Coils"/>
    </source>
</evidence>
<feature type="coiled-coil region" evidence="2">
    <location>
        <begin position="35"/>
        <end position="76"/>
    </location>
</feature>
<dbReference type="InterPro" id="IPR043128">
    <property type="entry name" value="Rev_trsase/Diguanyl_cyclase"/>
</dbReference>